<dbReference type="Gramene" id="TKW05591">
    <property type="protein sequence ID" value="TKW05591"/>
    <property type="gene ID" value="SEVIR_7G186475v2"/>
</dbReference>
<dbReference type="EMBL" id="CM016558">
    <property type="protein sequence ID" value="TKW05591.1"/>
    <property type="molecule type" value="Genomic_DNA"/>
</dbReference>
<accession>A0A4U6TSD9</accession>
<evidence type="ECO:0000313" key="3">
    <source>
        <dbReference type="Proteomes" id="UP000298652"/>
    </source>
</evidence>
<reference evidence="2" key="1">
    <citation type="submission" date="2019-03" db="EMBL/GenBank/DDBJ databases">
        <title>WGS assembly of Setaria viridis.</title>
        <authorList>
            <person name="Huang P."/>
            <person name="Jenkins J."/>
            <person name="Grimwood J."/>
            <person name="Barry K."/>
            <person name="Healey A."/>
            <person name="Mamidi S."/>
            <person name="Sreedasyam A."/>
            <person name="Shu S."/>
            <person name="Feldman M."/>
            <person name="Wu J."/>
            <person name="Yu Y."/>
            <person name="Chen C."/>
            <person name="Johnson J."/>
            <person name="Rokhsar D."/>
            <person name="Baxter I."/>
            <person name="Schmutz J."/>
            <person name="Brutnell T."/>
            <person name="Kellogg E."/>
        </authorList>
    </citation>
    <scope>NUCLEOTIDE SEQUENCE [LARGE SCALE GENOMIC DNA]</scope>
</reference>
<organism evidence="2 3">
    <name type="scientific">Setaria viridis</name>
    <name type="common">Green bristlegrass</name>
    <name type="synonym">Setaria italica subsp. viridis</name>
    <dbReference type="NCBI Taxonomy" id="4556"/>
    <lineage>
        <taxon>Eukaryota</taxon>
        <taxon>Viridiplantae</taxon>
        <taxon>Streptophyta</taxon>
        <taxon>Embryophyta</taxon>
        <taxon>Tracheophyta</taxon>
        <taxon>Spermatophyta</taxon>
        <taxon>Magnoliopsida</taxon>
        <taxon>Liliopsida</taxon>
        <taxon>Poales</taxon>
        <taxon>Poaceae</taxon>
        <taxon>PACMAD clade</taxon>
        <taxon>Panicoideae</taxon>
        <taxon>Panicodae</taxon>
        <taxon>Paniceae</taxon>
        <taxon>Cenchrinae</taxon>
        <taxon>Setaria</taxon>
    </lineage>
</organism>
<dbReference type="Proteomes" id="UP000298652">
    <property type="component" value="Chromosome 7"/>
</dbReference>
<evidence type="ECO:0000256" key="1">
    <source>
        <dbReference type="SAM" id="MobiDB-lite"/>
    </source>
</evidence>
<keyword evidence="3" id="KW-1185">Reference proteome</keyword>
<proteinExistence type="predicted"/>
<protein>
    <submittedName>
        <fullName evidence="2">Uncharacterized protein</fullName>
    </submittedName>
</protein>
<evidence type="ECO:0000313" key="2">
    <source>
        <dbReference type="EMBL" id="TKW05591.1"/>
    </source>
</evidence>
<gene>
    <name evidence="2" type="ORF">SEVIR_7G186475v2</name>
</gene>
<name>A0A4U6TSD9_SETVI</name>
<sequence>MEGGARPDAAPGPRVASRRAGIGAWRQHRSGGGPGLHALHRGARHRAPALQGLLDWSPETAPTSPPRRDRGRLRRGVCTCGRGEFVTFICGRRAGVCALGAAVAKHAGDEVIVARYLSSFKKVTG</sequence>
<feature type="region of interest" description="Disordered" evidence="1">
    <location>
        <begin position="1"/>
        <end position="39"/>
    </location>
</feature>
<feature type="region of interest" description="Disordered" evidence="1">
    <location>
        <begin position="51"/>
        <end position="73"/>
    </location>
</feature>
<dbReference type="AlphaFoldDB" id="A0A4U6TSD9"/>